<dbReference type="SUPFAM" id="SSF57716">
    <property type="entry name" value="Glucocorticoid receptor-like (DNA-binding domain)"/>
    <property type="match status" value="1"/>
</dbReference>
<feature type="binding site" evidence="6">
    <location>
        <position position="13"/>
    </location>
    <ligand>
        <name>Zn(2+)</name>
        <dbReference type="ChEBI" id="CHEBI:29105"/>
    </ligand>
</feature>
<dbReference type="EMBL" id="OU895878">
    <property type="protein sequence ID" value="CAG9803283.1"/>
    <property type="molecule type" value="Genomic_DNA"/>
</dbReference>
<keyword evidence="10" id="KW-1185">Reference proteome</keyword>
<dbReference type="OrthoDB" id="7786322at2759"/>
<evidence type="ECO:0000313" key="9">
    <source>
        <dbReference type="EMBL" id="CAG9803283.1"/>
    </source>
</evidence>
<dbReference type="SUPFAM" id="SSF57667">
    <property type="entry name" value="beta-beta-alpha zinc fingers"/>
    <property type="match status" value="5"/>
</dbReference>
<keyword evidence="4 6" id="KW-0862">Zinc</keyword>
<feature type="domain" description="ZAD" evidence="8">
    <location>
        <begin position="8"/>
        <end position="82"/>
    </location>
</feature>
<evidence type="ECO:0000256" key="5">
    <source>
        <dbReference type="PROSITE-ProRule" id="PRU00042"/>
    </source>
</evidence>
<dbReference type="Pfam" id="PF07776">
    <property type="entry name" value="zf-AD"/>
    <property type="match status" value="1"/>
</dbReference>
<feature type="domain" description="C2H2-type" evidence="7">
    <location>
        <begin position="402"/>
        <end position="431"/>
    </location>
</feature>
<evidence type="ECO:0000259" key="8">
    <source>
        <dbReference type="PROSITE" id="PS51915"/>
    </source>
</evidence>
<dbReference type="Pfam" id="PF00096">
    <property type="entry name" value="zf-C2H2"/>
    <property type="match status" value="3"/>
</dbReference>
<feature type="domain" description="C2H2-type" evidence="7">
    <location>
        <begin position="434"/>
        <end position="462"/>
    </location>
</feature>
<evidence type="ECO:0000256" key="6">
    <source>
        <dbReference type="PROSITE-ProRule" id="PRU01263"/>
    </source>
</evidence>
<dbReference type="PANTHER" id="PTHR24379:SF121">
    <property type="entry name" value="C2H2-TYPE DOMAIN-CONTAINING PROTEIN"/>
    <property type="match status" value="1"/>
</dbReference>
<name>A0A9N9RU46_9DIPT</name>
<feature type="domain" description="C2H2-type" evidence="7">
    <location>
        <begin position="463"/>
        <end position="490"/>
    </location>
</feature>
<evidence type="ECO:0000313" key="10">
    <source>
        <dbReference type="Proteomes" id="UP001153620"/>
    </source>
</evidence>
<evidence type="ECO:0000256" key="2">
    <source>
        <dbReference type="ARBA" id="ARBA00022737"/>
    </source>
</evidence>
<feature type="binding site" evidence="6">
    <location>
        <position position="55"/>
    </location>
    <ligand>
        <name>Zn(2+)</name>
        <dbReference type="ChEBI" id="CHEBI:29105"/>
    </ligand>
</feature>
<feature type="domain" description="C2H2-type" evidence="7">
    <location>
        <begin position="241"/>
        <end position="268"/>
    </location>
</feature>
<dbReference type="InterPro" id="IPR013087">
    <property type="entry name" value="Znf_C2H2_type"/>
</dbReference>
<evidence type="ECO:0000256" key="1">
    <source>
        <dbReference type="ARBA" id="ARBA00022723"/>
    </source>
</evidence>
<keyword evidence="1 6" id="KW-0479">Metal-binding</keyword>
<evidence type="ECO:0000259" key="7">
    <source>
        <dbReference type="PROSITE" id="PS50157"/>
    </source>
</evidence>
<feature type="binding site" evidence="6">
    <location>
        <position position="10"/>
    </location>
    <ligand>
        <name>Zn(2+)</name>
        <dbReference type="ChEBI" id="CHEBI:29105"/>
    </ligand>
</feature>
<dbReference type="PROSITE" id="PS50157">
    <property type="entry name" value="ZINC_FINGER_C2H2_2"/>
    <property type="match status" value="8"/>
</dbReference>
<dbReference type="SMART" id="SM00355">
    <property type="entry name" value="ZnF_C2H2"/>
    <property type="match status" value="12"/>
</dbReference>
<organism evidence="9 10">
    <name type="scientific">Chironomus riparius</name>
    <dbReference type="NCBI Taxonomy" id="315576"/>
    <lineage>
        <taxon>Eukaryota</taxon>
        <taxon>Metazoa</taxon>
        <taxon>Ecdysozoa</taxon>
        <taxon>Arthropoda</taxon>
        <taxon>Hexapoda</taxon>
        <taxon>Insecta</taxon>
        <taxon>Pterygota</taxon>
        <taxon>Neoptera</taxon>
        <taxon>Endopterygota</taxon>
        <taxon>Diptera</taxon>
        <taxon>Nematocera</taxon>
        <taxon>Chironomoidea</taxon>
        <taxon>Chironomidae</taxon>
        <taxon>Chironominae</taxon>
        <taxon>Chironomus</taxon>
    </lineage>
</organism>
<keyword evidence="2" id="KW-0677">Repeat</keyword>
<dbReference type="AlphaFoldDB" id="A0A9N9RU46"/>
<accession>A0A9N9RU46</accession>
<evidence type="ECO:0000256" key="3">
    <source>
        <dbReference type="ARBA" id="ARBA00022771"/>
    </source>
</evidence>
<dbReference type="GO" id="GO:0008270">
    <property type="term" value="F:zinc ion binding"/>
    <property type="evidence" value="ECO:0007669"/>
    <property type="project" value="UniProtKB-UniRule"/>
</dbReference>
<evidence type="ECO:0000256" key="4">
    <source>
        <dbReference type="ARBA" id="ARBA00022833"/>
    </source>
</evidence>
<dbReference type="PROSITE" id="PS00028">
    <property type="entry name" value="ZINC_FINGER_C2H2_1"/>
    <property type="match status" value="9"/>
</dbReference>
<reference evidence="9" key="1">
    <citation type="submission" date="2022-01" db="EMBL/GenBank/DDBJ databases">
        <authorList>
            <person name="King R."/>
        </authorList>
    </citation>
    <scope>NUCLEOTIDE SEQUENCE</scope>
</reference>
<keyword evidence="3 5" id="KW-0863">Zinc-finger</keyword>
<dbReference type="Gene3D" id="3.30.160.60">
    <property type="entry name" value="Classic Zinc Finger"/>
    <property type="match status" value="8"/>
</dbReference>
<feature type="domain" description="C2H2-type" evidence="7">
    <location>
        <begin position="204"/>
        <end position="232"/>
    </location>
</feature>
<dbReference type="InterPro" id="IPR036236">
    <property type="entry name" value="Znf_C2H2_sf"/>
</dbReference>
<reference evidence="9" key="2">
    <citation type="submission" date="2022-10" db="EMBL/GenBank/DDBJ databases">
        <authorList>
            <consortium name="ENA_rothamsted_submissions"/>
            <consortium name="culmorum"/>
            <person name="King R."/>
        </authorList>
    </citation>
    <scope>NUCLEOTIDE SEQUENCE</scope>
</reference>
<dbReference type="SMART" id="SM00868">
    <property type="entry name" value="zf-AD"/>
    <property type="match status" value="1"/>
</dbReference>
<dbReference type="FunFam" id="3.30.160.60:FF:000624">
    <property type="entry name" value="zinc finger protein 697"/>
    <property type="match status" value="1"/>
</dbReference>
<dbReference type="Proteomes" id="UP001153620">
    <property type="component" value="Chromosome 2"/>
</dbReference>
<feature type="domain" description="C2H2-type" evidence="7">
    <location>
        <begin position="374"/>
        <end position="401"/>
    </location>
</feature>
<gene>
    <name evidence="9" type="ORF">CHIRRI_LOCUS6184</name>
</gene>
<feature type="binding site" evidence="6">
    <location>
        <position position="58"/>
    </location>
    <ligand>
        <name>Zn(2+)</name>
        <dbReference type="ChEBI" id="CHEBI:29105"/>
    </ligand>
</feature>
<protein>
    <submittedName>
        <fullName evidence="9">Uncharacterized protein</fullName>
    </submittedName>
</protein>
<sequence length="592" mass="68914">MLTLDTDNSCRICMTEITMLISIYSQHNDRQISEIIMEISGIKIEETDLLSKKICEDCRTKVIDFGAFRQLCIDTDDTVRYNILLAEQTESLVEVDDQVIEENNITECEEECYIEEDIDISQEAHSEYMEALVNNDEESIDNKITEAIVLEESSQDINSKENEIVIERIDSKSNIRANFVFESSDELTQKMKEAHYAKEQLKKHKCPFCTKSFLFPSKVTRHVAAVHKNHNEPKKNIKKNHSCPICGKAFVSQFKVRRHMVVHDTELKTGLQKNWSRNYFLCETCNRKFHTQTTFDRHILICDLLLKSTIGHPENYQFSCVICSELFLDHEEMVDHMKNLHDQHSDHSCQICAFTGSLPEIIKHGRYHEENVTYRCCICEKIFPNGDEIIVHLLRHAEYKPFECNQPGCNKTFFDKYKMKQHILTHDPNAKKNYICEFCQRSFAQLDYLNCHIRRKHSSVKPYSCSYCPKQFAFLHDLNLHSANHTGNKKHICQVCDTSFTKAWSLKQHMSLHEVGATPQKCKKCDFTAMSKSNLKDHYVTHLEMESQVSYLCGECNVECRTEDALKNHLEEAHSQFSFIDSNNSDYSLEIP</sequence>
<dbReference type="PANTHER" id="PTHR24379">
    <property type="entry name" value="KRAB AND ZINC FINGER DOMAIN-CONTAINING"/>
    <property type="match status" value="1"/>
</dbReference>
<dbReference type="InterPro" id="IPR012934">
    <property type="entry name" value="Znf_AD"/>
</dbReference>
<dbReference type="GO" id="GO:0005634">
    <property type="term" value="C:nucleus"/>
    <property type="evidence" value="ECO:0007669"/>
    <property type="project" value="InterPro"/>
</dbReference>
<dbReference type="Gene3D" id="3.40.1800.20">
    <property type="match status" value="1"/>
</dbReference>
<feature type="domain" description="C2H2-type" evidence="7">
    <location>
        <begin position="318"/>
        <end position="346"/>
    </location>
</feature>
<dbReference type="PROSITE" id="PS51915">
    <property type="entry name" value="ZAD"/>
    <property type="match status" value="1"/>
</dbReference>
<feature type="domain" description="C2H2-type" evidence="7">
    <location>
        <begin position="491"/>
        <end position="513"/>
    </location>
</feature>
<proteinExistence type="predicted"/>